<dbReference type="RefSeq" id="WP_136459766.1">
    <property type="nucleotide sequence ID" value="NZ_SRSF01000005.1"/>
</dbReference>
<protein>
    <submittedName>
        <fullName evidence="2">Uncharacterized protein</fullName>
    </submittedName>
</protein>
<organism evidence="2 3">
    <name type="scientific">Neolewinella litorea</name>
    <dbReference type="NCBI Taxonomy" id="2562452"/>
    <lineage>
        <taxon>Bacteria</taxon>
        <taxon>Pseudomonadati</taxon>
        <taxon>Bacteroidota</taxon>
        <taxon>Saprospiria</taxon>
        <taxon>Saprospirales</taxon>
        <taxon>Lewinellaceae</taxon>
        <taxon>Neolewinella</taxon>
    </lineage>
</organism>
<dbReference type="AlphaFoldDB" id="A0A4S4NEJ1"/>
<feature type="compositionally biased region" description="Pro residues" evidence="1">
    <location>
        <begin position="75"/>
        <end position="87"/>
    </location>
</feature>
<accession>A0A4S4NEJ1</accession>
<dbReference type="PROSITE" id="PS51257">
    <property type="entry name" value="PROKAR_LIPOPROTEIN"/>
    <property type="match status" value="1"/>
</dbReference>
<dbReference type="EMBL" id="SRSF01000005">
    <property type="protein sequence ID" value="THH37919.1"/>
    <property type="molecule type" value="Genomic_DNA"/>
</dbReference>
<evidence type="ECO:0000313" key="3">
    <source>
        <dbReference type="Proteomes" id="UP000308528"/>
    </source>
</evidence>
<comment type="caution">
    <text evidence="2">The sequence shown here is derived from an EMBL/GenBank/DDBJ whole genome shotgun (WGS) entry which is preliminary data.</text>
</comment>
<evidence type="ECO:0000256" key="1">
    <source>
        <dbReference type="SAM" id="MobiDB-lite"/>
    </source>
</evidence>
<evidence type="ECO:0000313" key="2">
    <source>
        <dbReference type="EMBL" id="THH37919.1"/>
    </source>
</evidence>
<name>A0A4S4NEJ1_9BACT</name>
<dbReference type="Proteomes" id="UP000308528">
    <property type="component" value="Unassembled WGS sequence"/>
</dbReference>
<feature type="region of interest" description="Disordered" evidence="1">
    <location>
        <begin position="70"/>
        <end position="93"/>
    </location>
</feature>
<gene>
    <name evidence="2" type="ORF">E4021_12850</name>
</gene>
<proteinExistence type="predicted"/>
<dbReference type="OrthoDB" id="1495325at2"/>
<sequence length="135" mass="15447">MIRYLILLCLLVAACREDAIDPRQLVEKRAAEQVAAIRANLLRDCERKVLEAAVARADSLLLERARSMRRIAGRPPRPGRPGEPPPIQLSKPLPLRPLFPFEIRFDTLLRDSLFQDSLRQDSLLRLGFPRLNTQE</sequence>
<keyword evidence="3" id="KW-1185">Reference proteome</keyword>
<reference evidence="2 3" key="1">
    <citation type="submission" date="2019-04" db="EMBL/GenBank/DDBJ databases">
        <title>Lewinella litorea sp. nov., isolated from a marine sand.</title>
        <authorList>
            <person name="Yoon J.-H."/>
        </authorList>
    </citation>
    <scope>NUCLEOTIDE SEQUENCE [LARGE SCALE GENOMIC DNA]</scope>
    <source>
        <strain evidence="2 3">HSMS-39</strain>
    </source>
</reference>